<feature type="transmembrane region" description="Helical" evidence="3">
    <location>
        <begin position="604"/>
        <end position="631"/>
    </location>
</feature>
<dbReference type="PANTHER" id="PTHR19444">
    <property type="entry name" value="UNC-93 RELATED"/>
    <property type="match status" value="1"/>
</dbReference>
<feature type="compositionally biased region" description="Basic and acidic residues" evidence="2">
    <location>
        <begin position="162"/>
        <end position="179"/>
    </location>
</feature>
<keyword evidence="3" id="KW-0812">Transmembrane</keyword>
<protein>
    <submittedName>
        <fullName evidence="4">Uncharacterized protein</fullName>
    </submittedName>
</protein>
<gene>
    <name evidence="4" type="ORF">TTEB3V08_LOCUS7970</name>
</gene>
<evidence type="ECO:0000256" key="1">
    <source>
        <dbReference type="ARBA" id="ARBA00009172"/>
    </source>
</evidence>
<sequence length="828" mass="89021">MEEQAKEKTTWNKEDSDATAKQQTDKGSIESQEEAHATQPETDPSKSCKGFRPTPGGMENRHSTDSDAQEVIEYPTQVVSTDSSGEPKESRRYQVDIARDQDDDGVVEITGPYESIATTDGSRADTGDLDTSTDRVISDQVDGVLEIGVDVAVLPTEAGEGTSDHEVTAPKGNKSKDGVPEYDPNMDFLDEHREYPPPGVSPGVSTARLSGDLTEKTSDELVHQLQGRGDQEGIPMGYQGVHCSAGEGGSGPPGGMKRVLVDVVLISISFLLIFMASTGISNLQSSLNAKGGLGTIALATMYSSNIVSLLLFSVGITRSLGCKWTMVASVTCLAPYVAAQMFFSQATLLATAALAGIALGPLMCALCTHLSVAAATYSRLSGVDLSKVIFKFFAVFYTLFYMSEVWGNLISSTVFSSASYSNISCAASVPCGAQFCPGSDLVECNPNMARPPNSQIIELNSIYLGCVFTAIIILAVWVNPLPRCHKEDQVLGDLKGADFLGVTAGMLKDRKLLLLVPIATWLGMKKAFIVADFNAAYVSCSWGIGSVGYVMMSYGVANSVATLLTSRLVKMVGRTAVMYACVVILTATLVTMLCWDLRAGRDHYVLFVLMTSTGLAGGALLLQVSAMFGVLFLGREEAAYSNLMLWQAVGFVTSYGYSVSLCTDTKIYILLFLLMLGTAGYLRVERELKTSPGCDIDPLVLTRPKSPGCDINCLVVKRPTLPDCDIDCLVVKRPTLPDCDIDCLVVTRPTSPDCDINRLVLTRPTPPDYINRLVLTRPTSPDCDINRLVLTRPTSPDCDIDRLVVTRPTSPDCDINSLVLTRPTSPDC</sequence>
<keyword evidence="3" id="KW-0472">Membrane</keyword>
<reference evidence="4" key="1">
    <citation type="submission" date="2020-11" db="EMBL/GenBank/DDBJ databases">
        <authorList>
            <person name="Tran Van P."/>
        </authorList>
    </citation>
    <scope>NUCLEOTIDE SEQUENCE</scope>
</reference>
<feature type="transmembrane region" description="Helical" evidence="3">
    <location>
        <begin position="259"/>
        <end position="280"/>
    </location>
</feature>
<name>A0A7R9NXN1_9NEOP</name>
<feature type="transmembrane region" description="Helical" evidence="3">
    <location>
        <begin position="643"/>
        <end position="661"/>
    </location>
</feature>
<feature type="transmembrane region" description="Helical" evidence="3">
    <location>
        <begin position="388"/>
        <end position="407"/>
    </location>
</feature>
<feature type="transmembrane region" description="Helical" evidence="3">
    <location>
        <begin position="542"/>
        <end position="564"/>
    </location>
</feature>
<feature type="transmembrane region" description="Helical" evidence="3">
    <location>
        <begin position="667"/>
        <end position="684"/>
    </location>
</feature>
<dbReference type="GO" id="GO:0006937">
    <property type="term" value="P:regulation of muscle contraction"/>
    <property type="evidence" value="ECO:0007669"/>
    <property type="project" value="TreeGrafter"/>
</dbReference>
<feature type="transmembrane region" description="Helical" evidence="3">
    <location>
        <begin position="292"/>
        <end position="312"/>
    </location>
</feature>
<dbReference type="EMBL" id="OE003329">
    <property type="protein sequence ID" value="CAD7460024.1"/>
    <property type="molecule type" value="Genomic_DNA"/>
</dbReference>
<feature type="compositionally biased region" description="Basic and acidic residues" evidence="2">
    <location>
        <begin position="85"/>
        <end position="100"/>
    </location>
</feature>
<feature type="transmembrane region" description="Helical" evidence="3">
    <location>
        <begin position="461"/>
        <end position="478"/>
    </location>
</feature>
<feature type="transmembrane region" description="Helical" evidence="3">
    <location>
        <begin position="324"/>
        <end position="343"/>
    </location>
</feature>
<dbReference type="GO" id="GO:0055120">
    <property type="term" value="C:striated muscle dense body"/>
    <property type="evidence" value="ECO:0007669"/>
    <property type="project" value="TreeGrafter"/>
</dbReference>
<feature type="region of interest" description="Disordered" evidence="2">
    <location>
        <begin position="157"/>
        <end position="181"/>
    </location>
</feature>
<dbReference type="GO" id="GO:0043266">
    <property type="term" value="P:regulation of potassium ion transport"/>
    <property type="evidence" value="ECO:0007669"/>
    <property type="project" value="TreeGrafter"/>
</dbReference>
<feature type="transmembrane region" description="Helical" evidence="3">
    <location>
        <begin position="576"/>
        <end position="598"/>
    </location>
</feature>
<proteinExistence type="inferred from homology"/>
<evidence type="ECO:0000313" key="4">
    <source>
        <dbReference type="EMBL" id="CAD7460024.1"/>
    </source>
</evidence>
<feature type="region of interest" description="Disordered" evidence="2">
    <location>
        <begin position="1"/>
        <end position="133"/>
    </location>
</feature>
<comment type="similarity">
    <text evidence="1">Belongs to the unc-93 family.</text>
</comment>
<feature type="compositionally biased region" description="Basic and acidic residues" evidence="2">
    <location>
        <begin position="122"/>
        <end position="133"/>
    </location>
</feature>
<evidence type="ECO:0000256" key="3">
    <source>
        <dbReference type="SAM" id="Phobius"/>
    </source>
</evidence>
<dbReference type="InterPro" id="IPR036259">
    <property type="entry name" value="MFS_trans_sf"/>
</dbReference>
<dbReference type="AlphaFoldDB" id="A0A7R9NXN1"/>
<keyword evidence="3" id="KW-1133">Transmembrane helix</keyword>
<dbReference type="GO" id="GO:0015459">
    <property type="term" value="F:potassium channel regulator activity"/>
    <property type="evidence" value="ECO:0007669"/>
    <property type="project" value="TreeGrafter"/>
</dbReference>
<feature type="compositionally biased region" description="Basic and acidic residues" evidence="2">
    <location>
        <begin position="1"/>
        <end position="36"/>
    </location>
</feature>
<organism evidence="4">
    <name type="scientific">Timema tahoe</name>
    <dbReference type="NCBI Taxonomy" id="61484"/>
    <lineage>
        <taxon>Eukaryota</taxon>
        <taxon>Metazoa</taxon>
        <taxon>Ecdysozoa</taxon>
        <taxon>Arthropoda</taxon>
        <taxon>Hexapoda</taxon>
        <taxon>Insecta</taxon>
        <taxon>Pterygota</taxon>
        <taxon>Neoptera</taxon>
        <taxon>Polyneoptera</taxon>
        <taxon>Phasmatodea</taxon>
        <taxon>Timematodea</taxon>
        <taxon>Timematoidea</taxon>
        <taxon>Timematidae</taxon>
        <taxon>Timema</taxon>
    </lineage>
</organism>
<dbReference type="PANTHER" id="PTHR19444:SF50">
    <property type="match status" value="1"/>
</dbReference>
<dbReference type="GO" id="GO:0005886">
    <property type="term" value="C:plasma membrane"/>
    <property type="evidence" value="ECO:0007669"/>
    <property type="project" value="TreeGrafter"/>
</dbReference>
<evidence type="ECO:0000256" key="2">
    <source>
        <dbReference type="SAM" id="MobiDB-lite"/>
    </source>
</evidence>
<accession>A0A7R9NXN1</accession>
<feature type="transmembrane region" description="Helical" evidence="3">
    <location>
        <begin position="349"/>
        <end position="376"/>
    </location>
</feature>
<dbReference type="InterPro" id="IPR051951">
    <property type="entry name" value="UNC-93_regulatory"/>
</dbReference>
<dbReference type="SUPFAM" id="SSF103473">
    <property type="entry name" value="MFS general substrate transporter"/>
    <property type="match status" value="1"/>
</dbReference>